<feature type="domain" description="N-acetyltransferase" evidence="3">
    <location>
        <begin position="3"/>
        <end position="152"/>
    </location>
</feature>
<keyword evidence="1 4" id="KW-0808">Transferase</keyword>
<accession>A0A081B902</accession>
<comment type="caution">
    <text evidence="4">The sequence shown here is derived from an EMBL/GenBank/DDBJ whole genome shotgun (WGS) entry which is preliminary data.</text>
</comment>
<evidence type="ECO:0000313" key="5">
    <source>
        <dbReference type="Proteomes" id="UP000028702"/>
    </source>
</evidence>
<dbReference type="Gene3D" id="3.40.630.30">
    <property type="match status" value="1"/>
</dbReference>
<evidence type="ECO:0000256" key="1">
    <source>
        <dbReference type="ARBA" id="ARBA00022679"/>
    </source>
</evidence>
<dbReference type="PROSITE" id="PS51186">
    <property type="entry name" value="GNAT"/>
    <property type="match status" value="1"/>
</dbReference>
<protein>
    <submittedName>
        <fullName evidence="4">GCN5-like N-acetyltransferase</fullName>
    </submittedName>
</protein>
<dbReference type="eggNOG" id="COG0456">
    <property type="taxonomic scope" value="Bacteria"/>
</dbReference>
<evidence type="ECO:0000259" key="3">
    <source>
        <dbReference type="PROSITE" id="PS51186"/>
    </source>
</evidence>
<organism evidence="4 5">
    <name type="scientific">Tepidicaulis marinus</name>
    <dbReference type="NCBI Taxonomy" id="1333998"/>
    <lineage>
        <taxon>Bacteria</taxon>
        <taxon>Pseudomonadati</taxon>
        <taxon>Pseudomonadota</taxon>
        <taxon>Alphaproteobacteria</taxon>
        <taxon>Hyphomicrobiales</taxon>
        <taxon>Parvibaculaceae</taxon>
        <taxon>Tepidicaulis</taxon>
    </lineage>
</organism>
<dbReference type="GO" id="GO:0016747">
    <property type="term" value="F:acyltransferase activity, transferring groups other than amino-acyl groups"/>
    <property type="evidence" value="ECO:0007669"/>
    <property type="project" value="InterPro"/>
</dbReference>
<dbReference type="PANTHER" id="PTHR43800:SF1">
    <property type="entry name" value="PEPTIDYL-LYSINE N-ACETYLTRANSFERASE YJAB"/>
    <property type="match status" value="1"/>
</dbReference>
<dbReference type="Proteomes" id="UP000028702">
    <property type="component" value="Unassembled WGS sequence"/>
</dbReference>
<name>A0A081B902_9HYPH</name>
<dbReference type="PANTHER" id="PTHR43800">
    <property type="entry name" value="PEPTIDYL-LYSINE N-ACETYLTRANSFERASE YJAB"/>
    <property type="match status" value="1"/>
</dbReference>
<sequence>MSYQIRLATLDDVPALGPVEVAAGQLFKTVGMGHLSHKFMEPEMAAAFVRAKGCFVAEAEDGALAGFAMSSPLDHSVFVHEISVDPAHGRRGIGQRLLNAVSDWAKALGKPAVTLSTFKDVPWNAPYYGRQGFAVVEREDWSPAFFIIHAHEEESGLPIDRRCFMRKEL</sequence>
<keyword evidence="5" id="KW-1185">Reference proteome</keyword>
<dbReference type="CDD" id="cd04301">
    <property type="entry name" value="NAT_SF"/>
    <property type="match status" value="1"/>
</dbReference>
<dbReference type="InterPro" id="IPR000182">
    <property type="entry name" value="GNAT_dom"/>
</dbReference>
<reference evidence="4 5" key="1">
    <citation type="submission" date="2014-07" db="EMBL/GenBank/DDBJ databases">
        <title>Tepidicaulis marinum gen. nov., sp. nov., a novel marine bacterium denitrifying nitrate to nitrous oxide strictly under microaerobic conditions.</title>
        <authorList>
            <person name="Takeuchi M."/>
            <person name="Yamagishi T."/>
            <person name="Kamagata Y."/>
            <person name="Oshima K."/>
            <person name="Hattori M."/>
            <person name="Katayama T."/>
            <person name="Hanada S."/>
            <person name="Tamaki H."/>
            <person name="Marumo K."/>
            <person name="Maeda H."/>
            <person name="Nedachi M."/>
            <person name="Iwasaki W."/>
            <person name="Suwa Y."/>
            <person name="Sakata S."/>
        </authorList>
    </citation>
    <scope>NUCLEOTIDE SEQUENCE [LARGE SCALE GENOMIC DNA]</scope>
    <source>
        <strain evidence="4 5">MA2</strain>
    </source>
</reference>
<dbReference type="InterPro" id="IPR016181">
    <property type="entry name" value="Acyl_CoA_acyltransferase"/>
</dbReference>
<evidence type="ECO:0000256" key="2">
    <source>
        <dbReference type="ARBA" id="ARBA00023315"/>
    </source>
</evidence>
<evidence type="ECO:0000313" key="4">
    <source>
        <dbReference type="EMBL" id="GAK44520.1"/>
    </source>
</evidence>
<dbReference type="EMBL" id="BBIO01000004">
    <property type="protein sequence ID" value="GAK44520.1"/>
    <property type="molecule type" value="Genomic_DNA"/>
</dbReference>
<dbReference type="Pfam" id="PF00583">
    <property type="entry name" value="Acetyltransf_1"/>
    <property type="match status" value="1"/>
</dbReference>
<dbReference type="AlphaFoldDB" id="A0A081B902"/>
<proteinExistence type="predicted"/>
<dbReference type="RefSeq" id="WP_045443932.1">
    <property type="nucleotide sequence ID" value="NZ_BBIO01000004.1"/>
</dbReference>
<gene>
    <name evidence="4" type="ORF">M2A_1019</name>
</gene>
<keyword evidence="2" id="KW-0012">Acyltransferase</keyword>
<dbReference type="SUPFAM" id="SSF55729">
    <property type="entry name" value="Acyl-CoA N-acyltransferases (Nat)"/>
    <property type="match status" value="1"/>
</dbReference>
<dbReference type="STRING" id="1333998.M2A_1019"/>